<reference evidence="4 5" key="1">
    <citation type="journal article" date="2021" name="Microorganisms">
        <title>Acidisoma silvae sp. nov. and Acidisomacellulosilytica sp. nov., Two Acidophilic Bacteria Isolated from Decaying Wood, Hydrolyzing Cellulose and Producing Poly-3-hydroxybutyrate.</title>
        <authorList>
            <person name="Mieszkin S."/>
            <person name="Pouder E."/>
            <person name="Uroz S."/>
            <person name="Simon-Colin C."/>
            <person name="Alain K."/>
        </authorList>
    </citation>
    <scope>NUCLEOTIDE SEQUENCE [LARGE SCALE GENOMIC DNA]</scope>
    <source>
        <strain evidence="4 5">HW T5.17</strain>
    </source>
</reference>
<comment type="caution">
    <text evidence="4">The sequence shown here is derived from an EMBL/GenBank/DDBJ whole genome shotgun (WGS) entry which is preliminary data.</text>
</comment>
<gene>
    <name evidence="4" type="ORF">ACELLULO517_02945</name>
</gene>
<dbReference type="Gene3D" id="3.40.50.720">
    <property type="entry name" value="NAD(P)-binding Rossmann-like Domain"/>
    <property type="match status" value="1"/>
</dbReference>
<dbReference type="AlphaFoldDB" id="A0A963YXU6"/>
<keyword evidence="5" id="KW-1185">Reference proteome</keyword>
<dbReference type="PANTHER" id="PTHR42760:SF115">
    <property type="entry name" value="3-OXOACYL-[ACYL-CARRIER-PROTEIN] REDUCTASE FABG"/>
    <property type="match status" value="1"/>
</dbReference>
<evidence type="ECO:0000256" key="1">
    <source>
        <dbReference type="ARBA" id="ARBA00006484"/>
    </source>
</evidence>
<dbReference type="Proteomes" id="UP000721844">
    <property type="component" value="Unassembled WGS sequence"/>
</dbReference>
<evidence type="ECO:0000259" key="3">
    <source>
        <dbReference type="SMART" id="SM00822"/>
    </source>
</evidence>
<dbReference type="PRINTS" id="PR00081">
    <property type="entry name" value="GDHRDH"/>
</dbReference>
<dbReference type="InterPro" id="IPR036291">
    <property type="entry name" value="NAD(P)-bd_dom_sf"/>
</dbReference>
<feature type="domain" description="Ketoreductase" evidence="3">
    <location>
        <begin position="11"/>
        <end position="191"/>
    </location>
</feature>
<dbReference type="SUPFAM" id="SSF51735">
    <property type="entry name" value="NAD(P)-binding Rossmann-fold domains"/>
    <property type="match status" value="1"/>
</dbReference>
<dbReference type="Pfam" id="PF13561">
    <property type="entry name" value="adh_short_C2"/>
    <property type="match status" value="1"/>
</dbReference>
<proteinExistence type="inferred from homology"/>
<evidence type="ECO:0000256" key="2">
    <source>
        <dbReference type="ARBA" id="ARBA00023002"/>
    </source>
</evidence>
<keyword evidence="2 4" id="KW-0560">Oxidoreductase</keyword>
<name>A0A963YXU6_9PROT</name>
<dbReference type="InterPro" id="IPR002347">
    <property type="entry name" value="SDR_fam"/>
</dbReference>
<dbReference type="SMART" id="SM00822">
    <property type="entry name" value="PKS_KR"/>
    <property type="match status" value="1"/>
</dbReference>
<dbReference type="GO" id="GO:0047936">
    <property type="term" value="F:glucose 1-dehydrogenase [NAD(P)+] activity"/>
    <property type="evidence" value="ECO:0007669"/>
    <property type="project" value="UniProtKB-EC"/>
</dbReference>
<evidence type="ECO:0000313" key="4">
    <source>
        <dbReference type="EMBL" id="MCB8879178.1"/>
    </source>
</evidence>
<protein>
    <submittedName>
        <fullName evidence="4">Glucose 1-dehydrogenase</fullName>
        <ecNumber evidence="4">1.1.1.47</ecNumber>
    </submittedName>
</protein>
<evidence type="ECO:0000313" key="5">
    <source>
        <dbReference type="Proteomes" id="UP000721844"/>
    </source>
</evidence>
<dbReference type="PRINTS" id="PR00080">
    <property type="entry name" value="SDRFAMILY"/>
</dbReference>
<dbReference type="PANTHER" id="PTHR42760">
    <property type="entry name" value="SHORT-CHAIN DEHYDROGENASES/REDUCTASES FAMILY MEMBER"/>
    <property type="match status" value="1"/>
</dbReference>
<dbReference type="PROSITE" id="PS00061">
    <property type="entry name" value="ADH_SHORT"/>
    <property type="match status" value="1"/>
</dbReference>
<organism evidence="4 5">
    <name type="scientific">Acidisoma cellulosilyticum</name>
    <dbReference type="NCBI Taxonomy" id="2802395"/>
    <lineage>
        <taxon>Bacteria</taxon>
        <taxon>Pseudomonadati</taxon>
        <taxon>Pseudomonadota</taxon>
        <taxon>Alphaproteobacteria</taxon>
        <taxon>Acetobacterales</taxon>
        <taxon>Acidocellaceae</taxon>
        <taxon>Acidisoma</taxon>
    </lineage>
</organism>
<dbReference type="InterPro" id="IPR020904">
    <property type="entry name" value="Sc_DH/Rdtase_CS"/>
</dbReference>
<sequence>MNCPSFSLDNKTALVTGASRGIGQAIALALAQAGAEVIVTARDKSSLEETAALIAESGGIYHVDILDVCDPESIAACFEKAGSRLNILVNNAGIEEVRPSLDVDLLLWDRILGTNLRGGFFCAQAAASRMIRENKDPRGGVILNLCSLTSEVGIPTAVPYGASKSGLLGMTRALAAEWGPMGIRVNGIGPGYFQTAMTAPFYADADWQDRMLGKIPLGRFGRMEDLMGAAVFLCSDAAAYVTGQVLYVDGGTLAAL</sequence>
<dbReference type="EC" id="1.1.1.47" evidence="4"/>
<comment type="similarity">
    <text evidence="1">Belongs to the short-chain dehydrogenases/reductases (SDR) family.</text>
</comment>
<dbReference type="FunFam" id="3.40.50.720:FF:000084">
    <property type="entry name" value="Short-chain dehydrogenase reductase"/>
    <property type="match status" value="1"/>
</dbReference>
<dbReference type="InterPro" id="IPR057326">
    <property type="entry name" value="KR_dom"/>
</dbReference>
<accession>A0A963YXU6</accession>
<dbReference type="NCBIfam" id="NF005559">
    <property type="entry name" value="PRK07231.1"/>
    <property type="match status" value="1"/>
</dbReference>
<dbReference type="EMBL" id="JAESVA010000001">
    <property type="protein sequence ID" value="MCB8879178.1"/>
    <property type="molecule type" value="Genomic_DNA"/>
</dbReference>